<dbReference type="SUPFAM" id="SSF56281">
    <property type="entry name" value="Metallo-hydrolase/oxidoreductase"/>
    <property type="match status" value="1"/>
</dbReference>
<reference evidence="6 7" key="1">
    <citation type="submission" date="2024-06" db="EMBL/GenBank/DDBJ databases">
        <title>The Natural Products Discovery Center: Release of the First 8490 Sequenced Strains for Exploring Actinobacteria Biosynthetic Diversity.</title>
        <authorList>
            <person name="Kalkreuter E."/>
            <person name="Kautsar S.A."/>
            <person name="Yang D."/>
            <person name="Bader C.D."/>
            <person name="Teijaro C.N."/>
            <person name="Fluegel L."/>
            <person name="Davis C.M."/>
            <person name="Simpson J.R."/>
            <person name="Lauterbach L."/>
            <person name="Steele A.D."/>
            <person name="Gui C."/>
            <person name="Meng S."/>
            <person name="Li G."/>
            <person name="Viehrig K."/>
            <person name="Ye F."/>
            <person name="Su P."/>
            <person name="Kiefer A.F."/>
            <person name="Nichols A."/>
            <person name="Cepeda A.J."/>
            <person name="Yan W."/>
            <person name="Fan B."/>
            <person name="Jiang Y."/>
            <person name="Adhikari A."/>
            <person name="Zheng C.-J."/>
            <person name="Schuster L."/>
            <person name="Cowan T.M."/>
            <person name="Smanski M.J."/>
            <person name="Chevrette M.G."/>
            <person name="De Carvalho L.P.S."/>
            <person name="Shen B."/>
        </authorList>
    </citation>
    <scope>NUCLEOTIDE SEQUENCE [LARGE SCALE GENOMIC DNA]</scope>
    <source>
        <strain evidence="6 7">NPDC020594</strain>
    </source>
</reference>
<keyword evidence="4" id="KW-0862">Zinc</keyword>
<dbReference type="PANTHER" id="PTHR42978:SF6">
    <property type="entry name" value="QUORUM-QUENCHING LACTONASE YTNP-RELATED"/>
    <property type="match status" value="1"/>
</dbReference>
<feature type="domain" description="Metallo-beta-lactamase" evidence="5">
    <location>
        <begin position="48"/>
        <end position="262"/>
    </location>
</feature>
<keyword evidence="2" id="KW-0479">Metal-binding</keyword>
<dbReference type="EMBL" id="JBFAEG010000036">
    <property type="protein sequence ID" value="MEU5712422.1"/>
    <property type="molecule type" value="Genomic_DNA"/>
</dbReference>
<comment type="similarity">
    <text evidence="1">Belongs to the metallo-beta-lactamase superfamily.</text>
</comment>
<evidence type="ECO:0000313" key="6">
    <source>
        <dbReference type="EMBL" id="MEU5712422.1"/>
    </source>
</evidence>
<dbReference type="InterPro" id="IPR051013">
    <property type="entry name" value="MBL_superfamily_lactonases"/>
</dbReference>
<comment type="caution">
    <text evidence="6">The sequence shown here is derived from an EMBL/GenBank/DDBJ whole genome shotgun (WGS) entry which is preliminary data.</text>
</comment>
<dbReference type="PANTHER" id="PTHR42978">
    <property type="entry name" value="QUORUM-QUENCHING LACTONASE YTNP-RELATED-RELATED"/>
    <property type="match status" value="1"/>
</dbReference>
<dbReference type="InterPro" id="IPR036866">
    <property type="entry name" value="RibonucZ/Hydroxyglut_hydro"/>
</dbReference>
<proteinExistence type="inferred from homology"/>
<evidence type="ECO:0000313" key="7">
    <source>
        <dbReference type="Proteomes" id="UP001551011"/>
    </source>
</evidence>
<gene>
    <name evidence="6" type="ORF">AB0H04_37215</name>
</gene>
<accession>A0ABV3AL33</accession>
<evidence type="ECO:0000256" key="1">
    <source>
        <dbReference type="ARBA" id="ARBA00007749"/>
    </source>
</evidence>
<dbReference type="Proteomes" id="UP001551011">
    <property type="component" value="Unassembled WGS sequence"/>
</dbReference>
<sequence length="283" mass="29406">MATSFQIGSFTVTALSDGESYLPPLFYPGLDFDAHPGMLHPDGTHHIPTGCFLIQGKGLTVLVDAGTGPNAIAFPETLAAAAGLNAAPPSIATGGTLPEALAAAGVTPEDVSTVFLTHLHADHVGWVAPAGKPFFPNAEVVYGAADWDALIASAPTEDPAKIVMEGARAAGVLRSVDAPVVEIGPGITGHHTPGHTPGHYIVRISDGGQEAYLLGDAVHHPLQLNDPNISFLSDADAEGALKTREELLARLTDSDSVIGMDHFPDLHFQRITLGAKGRTWTNA</sequence>
<evidence type="ECO:0000256" key="2">
    <source>
        <dbReference type="ARBA" id="ARBA00022723"/>
    </source>
</evidence>
<dbReference type="RefSeq" id="WP_051847940.1">
    <property type="nucleotide sequence ID" value="NZ_JBEXDP010000124.1"/>
</dbReference>
<keyword evidence="3" id="KW-0378">Hydrolase</keyword>
<dbReference type="SMART" id="SM00849">
    <property type="entry name" value="Lactamase_B"/>
    <property type="match status" value="1"/>
</dbReference>
<name>A0ABV3AL33_9ACTN</name>
<dbReference type="Pfam" id="PF00753">
    <property type="entry name" value="Lactamase_B"/>
    <property type="match status" value="1"/>
</dbReference>
<dbReference type="Gene3D" id="3.60.15.10">
    <property type="entry name" value="Ribonuclease Z/Hydroxyacylglutathione hydrolase-like"/>
    <property type="match status" value="1"/>
</dbReference>
<dbReference type="InterPro" id="IPR001279">
    <property type="entry name" value="Metallo-B-lactamas"/>
</dbReference>
<keyword evidence="7" id="KW-1185">Reference proteome</keyword>
<evidence type="ECO:0000256" key="3">
    <source>
        <dbReference type="ARBA" id="ARBA00022801"/>
    </source>
</evidence>
<dbReference type="CDD" id="cd07720">
    <property type="entry name" value="OPHC2-like_MBL-fold"/>
    <property type="match status" value="1"/>
</dbReference>
<evidence type="ECO:0000256" key="4">
    <source>
        <dbReference type="ARBA" id="ARBA00022833"/>
    </source>
</evidence>
<protein>
    <submittedName>
        <fullName evidence="6">MBL fold metallo-hydrolase</fullName>
    </submittedName>
</protein>
<organism evidence="6 7">
    <name type="scientific">Streptomyces flaveolus</name>
    <dbReference type="NCBI Taxonomy" id="67297"/>
    <lineage>
        <taxon>Bacteria</taxon>
        <taxon>Bacillati</taxon>
        <taxon>Actinomycetota</taxon>
        <taxon>Actinomycetes</taxon>
        <taxon>Kitasatosporales</taxon>
        <taxon>Streptomycetaceae</taxon>
        <taxon>Streptomyces</taxon>
    </lineage>
</organism>
<evidence type="ECO:0000259" key="5">
    <source>
        <dbReference type="SMART" id="SM00849"/>
    </source>
</evidence>